<accession>A0A7J5DY69</accession>
<evidence type="ECO:0000256" key="5">
    <source>
        <dbReference type="ARBA" id="ARBA00023284"/>
    </source>
</evidence>
<evidence type="ECO:0000259" key="6">
    <source>
        <dbReference type="PROSITE" id="PS51352"/>
    </source>
</evidence>
<dbReference type="Proteomes" id="UP000449906">
    <property type="component" value="Unassembled WGS sequence"/>
</dbReference>
<comment type="similarity">
    <text evidence="1">Belongs to the thioredoxin family. DsbA subfamily.</text>
</comment>
<feature type="domain" description="Thioredoxin" evidence="6">
    <location>
        <begin position="35"/>
        <end position="219"/>
    </location>
</feature>
<dbReference type="PANTHER" id="PTHR13887:SF14">
    <property type="entry name" value="DISULFIDE BOND FORMATION PROTEIN D"/>
    <property type="match status" value="1"/>
</dbReference>
<dbReference type="Gene3D" id="3.40.30.10">
    <property type="entry name" value="Glutaredoxin"/>
    <property type="match status" value="1"/>
</dbReference>
<keyword evidence="3" id="KW-0560">Oxidoreductase</keyword>
<gene>
    <name evidence="7" type="ORF">F9L07_03145</name>
</gene>
<evidence type="ECO:0000313" key="8">
    <source>
        <dbReference type="Proteomes" id="UP000449906"/>
    </source>
</evidence>
<evidence type="ECO:0000256" key="2">
    <source>
        <dbReference type="ARBA" id="ARBA00022729"/>
    </source>
</evidence>
<dbReference type="GO" id="GO:0016491">
    <property type="term" value="F:oxidoreductase activity"/>
    <property type="evidence" value="ECO:0007669"/>
    <property type="project" value="UniProtKB-KW"/>
</dbReference>
<protein>
    <submittedName>
        <fullName evidence="7">Thioredoxin domain-containing protein</fullName>
    </submittedName>
</protein>
<evidence type="ECO:0000256" key="3">
    <source>
        <dbReference type="ARBA" id="ARBA00023002"/>
    </source>
</evidence>
<proteinExistence type="inferred from homology"/>
<keyword evidence="5" id="KW-0676">Redox-active center</keyword>
<dbReference type="PROSITE" id="PS51352">
    <property type="entry name" value="THIOREDOXIN_2"/>
    <property type="match status" value="1"/>
</dbReference>
<keyword evidence="4" id="KW-1015">Disulfide bond</keyword>
<sequence>MKPQFKVSLLVAGAFAVVLGVLLVLSGRDGGEAGADAPGGASDSRLVRDDSRIVGEKGSSDVVLVEFLDFECEACGAAFPIVEDLREKYGDQVTFVARYFPLPGHFNAERAARAVESAARQGKFVEMYVKMYETQASWGEQRVPLDDLFRQFADELGLDMDQYDADYSSDEVAQRVQRDVDDGTALGVQGTPTFFLDGERLEPTSVQDFEDAIIEALAE</sequence>
<dbReference type="EMBL" id="WBVM01000001">
    <property type="protein sequence ID" value="KAB2810949.1"/>
    <property type="molecule type" value="Genomic_DNA"/>
</dbReference>
<dbReference type="InterPro" id="IPR036249">
    <property type="entry name" value="Thioredoxin-like_sf"/>
</dbReference>
<evidence type="ECO:0000256" key="4">
    <source>
        <dbReference type="ARBA" id="ARBA00023157"/>
    </source>
</evidence>
<dbReference type="InterPro" id="IPR013766">
    <property type="entry name" value="Thioredoxin_domain"/>
</dbReference>
<evidence type="ECO:0000256" key="1">
    <source>
        <dbReference type="ARBA" id="ARBA00005791"/>
    </source>
</evidence>
<name>A0A7J5DY69_NOCSI</name>
<dbReference type="AlphaFoldDB" id="A0A7J5DY69"/>
<reference evidence="7 8" key="1">
    <citation type="submission" date="2019-09" db="EMBL/GenBank/DDBJ databases">
        <title>Pimelobacter sp. isolated from Paulinella.</title>
        <authorList>
            <person name="Jeong S.E."/>
        </authorList>
    </citation>
    <scope>NUCLEOTIDE SEQUENCE [LARGE SCALE GENOMIC DNA]</scope>
    <source>
        <strain evidence="7 8">Pch-N</strain>
    </source>
</reference>
<organism evidence="7 8">
    <name type="scientific">Nocardioides simplex</name>
    <name type="common">Arthrobacter simplex</name>
    <dbReference type="NCBI Taxonomy" id="2045"/>
    <lineage>
        <taxon>Bacteria</taxon>
        <taxon>Bacillati</taxon>
        <taxon>Actinomycetota</taxon>
        <taxon>Actinomycetes</taxon>
        <taxon>Propionibacteriales</taxon>
        <taxon>Nocardioidaceae</taxon>
        <taxon>Pimelobacter</taxon>
    </lineage>
</organism>
<dbReference type="Pfam" id="PF13462">
    <property type="entry name" value="Thioredoxin_4"/>
    <property type="match status" value="1"/>
</dbReference>
<comment type="caution">
    <text evidence="7">The sequence shown here is derived from an EMBL/GenBank/DDBJ whole genome shotgun (WGS) entry which is preliminary data.</text>
</comment>
<dbReference type="PANTHER" id="PTHR13887">
    <property type="entry name" value="GLUTATHIONE S-TRANSFERASE KAPPA"/>
    <property type="match status" value="1"/>
</dbReference>
<evidence type="ECO:0000313" key="7">
    <source>
        <dbReference type="EMBL" id="KAB2810949.1"/>
    </source>
</evidence>
<dbReference type="InterPro" id="IPR012336">
    <property type="entry name" value="Thioredoxin-like_fold"/>
</dbReference>
<keyword evidence="2" id="KW-0732">Signal</keyword>
<dbReference type="SUPFAM" id="SSF52833">
    <property type="entry name" value="Thioredoxin-like"/>
    <property type="match status" value="1"/>
</dbReference>